<organism evidence="1 2">
    <name type="scientific">Rosistilla oblonga</name>
    <dbReference type="NCBI Taxonomy" id="2527990"/>
    <lineage>
        <taxon>Bacteria</taxon>
        <taxon>Pseudomonadati</taxon>
        <taxon>Planctomycetota</taxon>
        <taxon>Planctomycetia</taxon>
        <taxon>Pirellulales</taxon>
        <taxon>Pirellulaceae</taxon>
        <taxon>Rosistilla</taxon>
    </lineage>
</organism>
<keyword evidence="2" id="KW-1185">Reference proteome</keyword>
<dbReference type="EMBL" id="CP036318">
    <property type="protein sequence ID" value="QDV54741.1"/>
    <property type="molecule type" value="Genomic_DNA"/>
</dbReference>
<protein>
    <submittedName>
        <fullName evidence="1">Uncharacterized protein</fullName>
    </submittedName>
</protein>
<evidence type="ECO:0000313" key="2">
    <source>
        <dbReference type="Proteomes" id="UP000316770"/>
    </source>
</evidence>
<sequence length="255" mass="29120">MLLGKSAHEKTSVAKFGNRGSSIVVLFKDSLSYRRASRTQIGFPSRLVQFNFKRPVDLATEAYHAVNVWSTQVASFWSGWSRVRRRSSVCSGLWSWSWSSRCSFFNDYWSAFDNSTRARSTCWCSFDDNCAATARASARSNRSATAAWCWCFAASRCWSFAASWCWSFAADWSWSFAAAQFFNHFAASWCWRAALVLLLVACFCRCAECDDHCKYSNAANDSTRHSEISKQSLWVPNANRSNRTCRSPIRLTWFP</sequence>
<proteinExistence type="predicted"/>
<reference evidence="1 2" key="1">
    <citation type="submission" date="2019-02" db="EMBL/GenBank/DDBJ databases">
        <title>Deep-cultivation of Planctomycetes and their phenomic and genomic characterization uncovers novel biology.</title>
        <authorList>
            <person name="Wiegand S."/>
            <person name="Jogler M."/>
            <person name="Boedeker C."/>
            <person name="Pinto D."/>
            <person name="Vollmers J."/>
            <person name="Rivas-Marin E."/>
            <person name="Kohn T."/>
            <person name="Peeters S.H."/>
            <person name="Heuer A."/>
            <person name="Rast P."/>
            <person name="Oberbeckmann S."/>
            <person name="Bunk B."/>
            <person name="Jeske O."/>
            <person name="Meyerdierks A."/>
            <person name="Storesund J.E."/>
            <person name="Kallscheuer N."/>
            <person name="Luecker S."/>
            <person name="Lage O.M."/>
            <person name="Pohl T."/>
            <person name="Merkel B.J."/>
            <person name="Hornburger P."/>
            <person name="Mueller R.-W."/>
            <person name="Bruemmer F."/>
            <person name="Labrenz M."/>
            <person name="Spormann A.M."/>
            <person name="Op den Camp H."/>
            <person name="Overmann J."/>
            <person name="Amann R."/>
            <person name="Jetten M.S.M."/>
            <person name="Mascher T."/>
            <person name="Medema M.H."/>
            <person name="Devos D.P."/>
            <person name="Kaster A.-K."/>
            <person name="Ovreas L."/>
            <person name="Rohde M."/>
            <person name="Galperin M.Y."/>
            <person name="Jogler C."/>
        </authorList>
    </citation>
    <scope>NUCLEOTIDE SEQUENCE [LARGE SCALE GENOMIC DNA]</scope>
    <source>
        <strain evidence="1 2">Mal33</strain>
    </source>
</reference>
<name>A0A518INS5_9BACT</name>
<gene>
    <name evidence="1" type="ORF">Mal33_07010</name>
</gene>
<evidence type="ECO:0000313" key="1">
    <source>
        <dbReference type="EMBL" id="QDV54741.1"/>
    </source>
</evidence>
<dbReference type="Proteomes" id="UP000316770">
    <property type="component" value="Chromosome"/>
</dbReference>
<accession>A0A518INS5</accession>
<dbReference type="AlphaFoldDB" id="A0A518INS5"/>